<evidence type="ECO:0000256" key="2">
    <source>
        <dbReference type="ARBA" id="ARBA00022679"/>
    </source>
</evidence>
<dbReference type="RefSeq" id="WP_330927609.1">
    <property type="nucleotide sequence ID" value="NZ_CP119075.1"/>
</dbReference>
<dbReference type="AlphaFoldDB" id="A0AAF0I7U4"/>
<sequence>MPASTLTFTANPLAETTLTFASSLAFGRTHRAQQESFQVGGKGFNVAKMMQRLGAEVSALSFAGGPTGAHCRAWLQDHAQYPWELIPTLPSTRAGWVARDADHGETTFLGPDQPLDAAAAFAAATRLSKLSADASVAICGSIPGWDRSACQPLQTACRHLAETDRLIVDTYGPPLRDLVELPLTLVKINRDEFKQLLQSCDCSPSLAAAQRRFPVQRWVITDGRHDIEFATAHSSGHVSPPVISEVSATGSGDVFLASVLSSDFRSANPDWIDIITRAAHLAAANAAHVEIAEFELFP</sequence>
<organism evidence="8 9">
    <name type="scientific">Synoicihabitans lomoniglobus</name>
    <dbReference type="NCBI Taxonomy" id="2909285"/>
    <lineage>
        <taxon>Bacteria</taxon>
        <taxon>Pseudomonadati</taxon>
        <taxon>Verrucomicrobiota</taxon>
        <taxon>Opitutia</taxon>
        <taxon>Opitutales</taxon>
        <taxon>Opitutaceae</taxon>
        <taxon>Synoicihabitans</taxon>
    </lineage>
</organism>
<keyword evidence="3" id="KW-0547">Nucleotide-binding</keyword>
<evidence type="ECO:0000256" key="4">
    <source>
        <dbReference type="ARBA" id="ARBA00022777"/>
    </source>
</evidence>
<dbReference type="GO" id="GO:0005975">
    <property type="term" value="P:carbohydrate metabolic process"/>
    <property type="evidence" value="ECO:0007669"/>
    <property type="project" value="InterPro"/>
</dbReference>
<evidence type="ECO:0000313" key="9">
    <source>
        <dbReference type="Proteomes" id="UP001218638"/>
    </source>
</evidence>
<dbReference type="PROSITE" id="PS00583">
    <property type="entry name" value="PFKB_KINASES_1"/>
    <property type="match status" value="1"/>
</dbReference>
<proteinExistence type="inferred from homology"/>
<dbReference type="Pfam" id="PF00294">
    <property type="entry name" value="PfkB"/>
    <property type="match status" value="1"/>
</dbReference>
<dbReference type="GO" id="GO:0016301">
    <property type="term" value="F:kinase activity"/>
    <property type="evidence" value="ECO:0007669"/>
    <property type="project" value="UniProtKB-KW"/>
</dbReference>
<dbReference type="InterPro" id="IPR017583">
    <property type="entry name" value="Tagatose/fructose_Pkinase"/>
</dbReference>
<keyword evidence="5" id="KW-0067">ATP-binding</keyword>
<gene>
    <name evidence="8" type="ORF">PXH66_09180</name>
</gene>
<evidence type="ECO:0000256" key="6">
    <source>
        <dbReference type="PIRNR" id="PIRNR000535"/>
    </source>
</evidence>
<keyword evidence="2 6" id="KW-0808">Transferase</keyword>
<dbReference type="GO" id="GO:0005524">
    <property type="term" value="F:ATP binding"/>
    <property type="evidence" value="ECO:0007669"/>
    <property type="project" value="UniProtKB-KW"/>
</dbReference>
<dbReference type="PANTHER" id="PTHR46566:SF2">
    <property type="entry name" value="ATP-DEPENDENT 6-PHOSPHOFRUCTOKINASE ISOZYME 2"/>
    <property type="match status" value="1"/>
</dbReference>
<accession>A0AAF0I7U4</accession>
<protein>
    <submittedName>
        <fullName evidence="8">PfkB family carbohydrate kinase</fullName>
    </submittedName>
</protein>
<feature type="domain" description="Carbohydrate kinase PfkB" evidence="7">
    <location>
        <begin position="24"/>
        <end position="287"/>
    </location>
</feature>
<keyword evidence="4 8" id="KW-0418">Kinase</keyword>
<reference evidence="8" key="1">
    <citation type="submission" date="2023-03" db="EMBL/GenBank/DDBJ databases">
        <title>Lomoglobus Profundus gen. nov., sp. nov., a novel member of the phylum Verrucomicrobia, isolated from deep-marine sediment of South China Sea.</title>
        <authorList>
            <person name="Ahmad T."/>
            <person name="Ishaq S.E."/>
            <person name="Wang F."/>
        </authorList>
    </citation>
    <scope>NUCLEOTIDE SEQUENCE</scope>
    <source>
        <strain evidence="8">LMO-M01</strain>
    </source>
</reference>
<comment type="similarity">
    <text evidence="1">Belongs to the carbohydrate kinase PfkB family.</text>
</comment>
<dbReference type="Gene3D" id="3.40.1190.20">
    <property type="match status" value="1"/>
</dbReference>
<dbReference type="InterPro" id="IPR029056">
    <property type="entry name" value="Ribokinase-like"/>
</dbReference>
<dbReference type="Proteomes" id="UP001218638">
    <property type="component" value="Chromosome"/>
</dbReference>
<name>A0AAF0I7U4_9BACT</name>
<dbReference type="PIRSF" id="PIRSF000535">
    <property type="entry name" value="1PFK/6PFK/LacC"/>
    <property type="match status" value="1"/>
</dbReference>
<keyword evidence="9" id="KW-1185">Reference proteome</keyword>
<evidence type="ECO:0000256" key="3">
    <source>
        <dbReference type="ARBA" id="ARBA00022741"/>
    </source>
</evidence>
<dbReference type="EMBL" id="CP119075">
    <property type="protein sequence ID" value="WED67021.1"/>
    <property type="molecule type" value="Genomic_DNA"/>
</dbReference>
<dbReference type="InterPro" id="IPR002173">
    <property type="entry name" value="Carboh/pur_kinase_PfkB_CS"/>
</dbReference>
<dbReference type="InterPro" id="IPR011611">
    <property type="entry name" value="PfkB_dom"/>
</dbReference>
<evidence type="ECO:0000259" key="7">
    <source>
        <dbReference type="Pfam" id="PF00294"/>
    </source>
</evidence>
<dbReference type="PANTHER" id="PTHR46566">
    <property type="entry name" value="1-PHOSPHOFRUCTOKINASE-RELATED"/>
    <property type="match status" value="1"/>
</dbReference>
<dbReference type="SUPFAM" id="SSF53613">
    <property type="entry name" value="Ribokinase-like"/>
    <property type="match status" value="1"/>
</dbReference>
<evidence type="ECO:0000256" key="5">
    <source>
        <dbReference type="ARBA" id="ARBA00022840"/>
    </source>
</evidence>
<evidence type="ECO:0000256" key="1">
    <source>
        <dbReference type="ARBA" id="ARBA00010688"/>
    </source>
</evidence>
<dbReference type="GO" id="GO:0016773">
    <property type="term" value="F:phosphotransferase activity, alcohol group as acceptor"/>
    <property type="evidence" value="ECO:0007669"/>
    <property type="project" value="InterPro"/>
</dbReference>
<evidence type="ECO:0000313" key="8">
    <source>
        <dbReference type="EMBL" id="WED67021.1"/>
    </source>
</evidence>
<dbReference type="KEGG" id="slom:PXH66_09180"/>